<accession>A0AAV4SYD6</accession>
<organism evidence="2 3">
    <name type="scientific">Caerostris extrusa</name>
    <name type="common">Bark spider</name>
    <name type="synonym">Caerostris bankana</name>
    <dbReference type="NCBI Taxonomy" id="172846"/>
    <lineage>
        <taxon>Eukaryota</taxon>
        <taxon>Metazoa</taxon>
        <taxon>Ecdysozoa</taxon>
        <taxon>Arthropoda</taxon>
        <taxon>Chelicerata</taxon>
        <taxon>Arachnida</taxon>
        <taxon>Araneae</taxon>
        <taxon>Araneomorphae</taxon>
        <taxon>Entelegynae</taxon>
        <taxon>Araneoidea</taxon>
        <taxon>Araneidae</taxon>
        <taxon>Caerostris</taxon>
    </lineage>
</organism>
<feature type="compositionally biased region" description="Polar residues" evidence="1">
    <location>
        <begin position="42"/>
        <end position="55"/>
    </location>
</feature>
<gene>
    <name evidence="2" type="ORF">CEXT_675411</name>
</gene>
<feature type="region of interest" description="Disordered" evidence="1">
    <location>
        <begin position="42"/>
        <end position="74"/>
    </location>
</feature>
<evidence type="ECO:0000313" key="3">
    <source>
        <dbReference type="Proteomes" id="UP001054945"/>
    </source>
</evidence>
<dbReference type="EMBL" id="BPLR01010067">
    <property type="protein sequence ID" value="GIY36603.1"/>
    <property type="molecule type" value="Genomic_DNA"/>
</dbReference>
<dbReference type="Proteomes" id="UP001054945">
    <property type="component" value="Unassembled WGS sequence"/>
</dbReference>
<evidence type="ECO:0000313" key="2">
    <source>
        <dbReference type="EMBL" id="GIY36603.1"/>
    </source>
</evidence>
<name>A0AAV4SYD6_CAEEX</name>
<comment type="caution">
    <text evidence="2">The sequence shown here is derived from an EMBL/GenBank/DDBJ whole genome shotgun (WGS) entry which is preliminary data.</text>
</comment>
<sequence length="106" mass="11848">MSIILEKEYQNENCQNLPIVFGEKHQNFAFTCAAYVVKLQNRSSQSGFPRTSSGNWEPGSEPSVVTPPIYRKQEPELGPQCHPLCSDLMLDAGCASHKTEYELVNS</sequence>
<protein>
    <submittedName>
        <fullName evidence="2">Uncharacterized protein</fullName>
    </submittedName>
</protein>
<reference evidence="2 3" key="1">
    <citation type="submission" date="2021-06" db="EMBL/GenBank/DDBJ databases">
        <title>Caerostris extrusa draft genome.</title>
        <authorList>
            <person name="Kono N."/>
            <person name="Arakawa K."/>
        </authorList>
    </citation>
    <scope>NUCLEOTIDE SEQUENCE [LARGE SCALE GENOMIC DNA]</scope>
</reference>
<keyword evidence="3" id="KW-1185">Reference proteome</keyword>
<evidence type="ECO:0000256" key="1">
    <source>
        <dbReference type="SAM" id="MobiDB-lite"/>
    </source>
</evidence>
<dbReference type="AlphaFoldDB" id="A0AAV4SYD6"/>
<proteinExistence type="predicted"/>